<dbReference type="SUPFAM" id="SSF159034">
    <property type="entry name" value="Mib/herc2 domain-like"/>
    <property type="match status" value="1"/>
</dbReference>
<dbReference type="GO" id="GO:0004842">
    <property type="term" value="F:ubiquitin-protein transferase activity"/>
    <property type="evidence" value="ECO:0007669"/>
    <property type="project" value="InterPro"/>
</dbReference>
<organism evidence="1">
    <name type="scientific">Spironucleus salmonicida</name>
    <dbReference type="NCBI Taxonomy" id="348837"/>
    <lineage>
        <taxon>Eukaryota</taxon>
        <taxon>Metamonada</taxon>
        <taxon>Diplomonadida</taxon>
        <taxon>Hexamitidae</taxon>
        <taxon>Hexamitinae</taxon>
        <taxon>Spironucleus</taxon>
    </lineage>
</organism>
<keyword evidence="3" id="KW-1185">Reference proteome</keyword>
<gene>
    <name evidence="1" type="ORF">SS50377_10271</name>
    <name evidence="2" type="ORF">SS50377_20085</name>
</gene>
<dbReference type="EMBL" id="AUWU02000001">
    <property type="protein sequence ID" value="KAH0576739.1"/>
    <property type="molecule type" value="Genomic_DNA"/>
</dbReference>
<evidence type="ECO:0000313" key="3">
    <source>
        <dbReference type="Proteomes" id="UP000018208"/>
    </source>
</evidence>
<evidence type="ECO:0000313" key="2">
    <source>
        <dbReference type="EMBL" id="KAH0576739.1"/>
    </source>
</evidence>
<dbReference type="EMBL" id="KI545952">
    <property type="protein sequence ID" value="EST49346.1"/>
    <property type="molecule type" value="Genomic_DNA"/>
</dbReference>
<evidence type="ECO:0000313" key="1">
    <source>
        <dbReference type="EMBL" id="EST49346.1"/>
    </source>
</evidence>
<accession>V6M003</accession>
<reference evidence="1 2" key="1">
    <citation type="journal article" date="2014" name="PLoS Genet.">
        <title>The Genome of Spironucleus salmonicida Highlights a Fish Pathogen Adapted to Fluctuating Environments.</title>
        <authorList>
            <person name="Xu F."/>
            <person name="Jerlstrom-Hultqvist J."/>
            <person name="Einarsson E."/>
            <person name="Astvaldsson A."/>
            <person name="Svard S.G."/>
            <person name="Andersson J.O."/>
        </authorList>
    </citation>
    <scope>NUCLEOTIDE SEQUENCE</scope>
    <source>
        <strain evidence="2">ATCC 50377</strain>
    </source>
</reference>
<proteinExistence type="predicted"/>
<dbReference type="InterPro" id="IPR037252">
    <property type="entry name" value="Mib_Herc2_sf"/>
</dbReference>
<name>V6M003_9EUKA</name>
<dbReference type="OrthoDB" id="2122982at2759"/>
<dbReference type="AlphaFoldDB" id="V6M003"/>
<dbReference type="Proteomes" id="UP000018208">
    <property type="component" value="Unassembled WGS sequence"/>
</dbReference>
<reference evidence="2" key="2">
    <citation type="submission" date="2020-12" db="EMBL/GenBank/DDBJ databases">
        <title>New Spironucleus salmonicida genome in near-complete chromosomes.</title>
        <authorList>
            <person name="Xu F."/>
            <person name="Kurt Z."/>
            <person name="Jimenez-Gonzalez A."/>
            <person name="Astvaldsson A."/>
            <person name="Andersson J.O."/>
            <person name="Svard S.G."/>
        </authorList>
    </citation>
    <scope>NUCLEOTIDE SEQUENCE</scope>
    <source>
        <strain evidence="2">ATCC 50377</strain>
    </source>
</reference>
<dbReference type="GO" id="GO:0046872">
    <property type="term" value="F:metal ion binding"/>
    <property type="evidence" value="ECO:0007669"/>
    <property type="project" value="InterPro"/>
</dbReference>
<dbReference type="Gene3D" id="2.30.30.40">
    <property type="entry name" value="SH3 Domains"/>
    <property type="match status" value="1"/>
</dbReference>
<dbReference type="VEuPathDB" id="GiardiaDB:SS50377_20085"/>
<protein>
    <submittedName>
        <fullName evidence="1">Mib_herc2 domain-containing protein</fullName>
    </submittedName>
</protein>
<sequence length="664" mass="77837">MNLICQSCQTNITSNIGCNITCSCILCTECTDLSTNILQCCPVCMKSLIYSYQITSSQFISETQLQFNNITKEIQEHYSINKQKQIVPYVNQPKQQRLFLRENVSQWNNQTLLDFQQQESIIKQNSHQACIGDIVLLADCQDQFLVVDFSSNSCLVVKIKKISKDIFVDFLHYQWIQNYCIQKTVQQNEMFLSDIKNNITLLLNQAKNQIFSSSQKLNKYHQILNLSQCLSQKIKLGTMQEQTQLQTYTNYIRDNLIRQDPYINIKNIQSGLKVNIDNFQIGLCVIRNPQCWKFGDQDKSHKPILIDGQYFYIGYLVSYSETNKLALVKWENGSVQNYRIGYDDKYDLVYYINDIANQQIFKLNDLKTCTCCISSGNYLLQSNLHIEQKLHIYSSIISKQENIQYIKDHKFDISKYSQIQTCLLDYNSYNQFSIEHYDSFIKYIQLGPKQKRTNLCKYPQYHQVTEKYAKSKFVTKKMCNQLLLQHTSIPVQASQQRIKLPSVVTISEDWHHGNQFNNKIGILVPNSKIYQTFQACVIWSHEIRKLPQYQIMLDQFDKIYETGIFDHSYIEKSILIQAHIYDAGRQNLMELQYYNLLVTIINFQSKSLVGPSMQWQLEQGQLCGLLLWQQNQWAIVLWMDGSVNRHKIGHDGIYELCYLDYSLE</sequence>